<dbReference type="RefSeq" id="WP_206567548.1">
    <property type="nucleotide sequence ID" value="NZ_JAFKCW010000001.1"/>
</dbReference>
<dbReference type="InterPro" id="IPR046508">
    <property type="entry name" value="DUF6686"/>
</dbReference>
<dbReference type="Proteomes" id="UP000664698">
    <property type="component" value="Unassembled WGS sequence"/>
</dbReference>
<evidence type="ECO:0000313" key="1">
    <source>
        <dbReference type="EMBL" id="MBN7799558.1"/>
    </source>
</evidence>
<accession>A0ABS3BJS5</accession>
<sequence>MSACQTEIIYQNDGFAFTRCQVCERMGLMYQQAMIAFDEPNFDAFRRYLLRLDFEQEKYPFFDGLDRVVIETYHPDVQFTLLEEEFYRLKACVIEANTQLRLLDMIRKL</sequence>
<reference evidence="1 2" key="1">
    <citation type="submission" date="2021-03" db="EMBL/GenBank/DDBJ databases">
        <title>novel species isolated from a fishpond in China.</title>
        <authorList>
            <person name="Lu H."/>
            <person name="Cai Z."/>
        </authorList>
    </citation>
    <scope>NUCLEOTIDE SEQUENCE [LARGE SCALE GENOMIC DNA]</scope>
    <source>
        <strain evidence="1 2">JCM 31546</strain>
    </source>
</reference>
<keyword evidence="2" id="KW-1185">Reference proteome</keyword>
<comment type="caution">
    <text evidence="1">The sequence shown here is derived from an EMBL/GenBank/DDBJ whole genome shotgun (WGS) entry which is preliminary data.</text>
</comment>
<dbReference type="Pfam" id="PF20391">
    <property type="entry name" value="DUF6686"/>
    <property type="match status" value="1"/>
</dbReference>
<name>A0ABS3BJS5_9BACT</name>
<dbReference type="EMBL" id="JAFKCW010000001">
    <property type="protein sequence ID" value="MBN7799558.1"/>
    <property type="molecule type" value="Genomic_DNA"/>
</dbReference>
<gene>
    <name evidence="1" type="ORF">J0A67_01730</name>
</gene>
<proteinExistence type="predicted"/>
<evidence type="ECO:0000313" key="2">
    <source>
        <dbReference type="Proteomes" id="UP000664698"/>
    </source>
</evidence>
<protein>
    <submittedName>
        <fullName evidence="1">Uncharacterized protein</fullName>
    </submittedName>
</protein>
<organism evidence="1 2">
    <name type="scientific">Algoriphagus aestuariicola</name>
    <dbReference type="NCBI Taxonomy" id="1852016"/>
    <lineage>
        <taxon>Bacteria</taxon>
        <taxon>Pseudomonadati</taxon>
        <taxon>Bacteroidota</taxon>
        <taxon>Cytophagia</taxon>
        <taxon>Cytophagales</taxon>
        <taxon>Cyclobacteriaceae</taxon>
        <taxon>Algoriphagus</taxon>
    </lineage>
</organism>